<accession>T1FDL8</accession>
<dbReference type="EnsemblMetazoa" id="HelroT178708">
    <property type="protein sequence ID" value="HelroP178708"/>
    <property type="gene ID" value="HelroG178708"/>
</dbReference>
<sequence>MAKLDGKSLQRIANAFSRLRPFVCVCVFPSSALALQLLFRFDPLSTQSTSIFVRETDSRLLASERHVMTGSKSPEWHSYTVFTVSTVAQSPQLHSFRSFHSFHSCTVFSPYTVQLGVYGFCGPRMETIVSELFNDAADVVAADADDDEECDDYYMQISFYAPEHQHTFLLCPASNFFFIYHCQLFKIS</sequence>
<dbReference type="Proteomes" id="UP000015101">
    <property type="component" value="Unassembled WGS sequence"/>
</dbReference>
<organism evidence="2 3">
    <name type="scientific">Helobdella robusta</name>
    <name type="common">Californian leech</name>
    <dbReference type="NCBI Taxonomy" id="6412"/>
    <lineage>
        <taxon>Eukaryota</taxon>
        <taxon>Metazoa</taxon>
        <taxon>Spiralia</taxon>
        <taxon>Lophotrochozoa</taxon>
        <taxon>Annelida</taxon>
        <taxon>Clitellata</taxon>
        <taxon>Hirudinea</taxon>
        <taxon>Rhynchobdellida</taxon>
        <taxon>Glossiphoniidae</taxon>
        <taxon>Helobdella</taxon>
    </lineage>
</organism>
<keyword evidence="3" id="KW-1185">Reference proteome</keyword>
<dbReference type="AlphaFoldDB" id="T1FDL8"/>
<dbReference type="InParanoid" id="T1FDL8"/>
<evidence type="ECO:0000313" key="1">
    <source>
        <dbReference type="EMBL" id="ESN96908.1"/>
    </source>
</evidence>
<evidence type="ECO:0000313" key="2">
    <source>
        <dbReference type="EnsemblMetazoa" id="HelroP178708"/>
    </source>
</evidence>
<proteinExistence type="predicted"/>
<evidence type="ECO:0000313" key="3">
    <source>
        <dbReference type="Proteomes" id="UP000015101"/>
    </source>
</evidence>
<dbReference type="EMBL" id="AMQM01006532">
    <property type="status" value="NOT_ANNOTATED_CDS"/>
    <property type="molecule type" value="Genomic_DNA"/>
</dbReference>
<dbReference type="HOGENOM" id="CLU_1442559_0_0_1"/>
<reference evidence="2" key="3">
    <citation type="submission" date="2015-06" db="UniProtKB">
        <authorList>
            <consortium name="EnsemblMetazoa"/>
        </authorList>
    </citation>
    <scope>IDENTIFICATION</scope>
</reference>
<dbReference type="RefSeq" id="XP_009025039.1">
    <property type="nucleotide sequence ID" value="XM_009026791.1"/>
</dbReference>
<dbReference type="KEGG" id="hro:HELRODRAFT_178708"/>
<reference evidence="3" key="1">
    <citation type="submission" date="2012-12" db="EMBL/GenBank/DDBJ databases">
        <authorList>
            <person name="Hellsten U."/>
            <person name="Grimwood J."/>
            <person name="Chapman J.A."/>
            <person name="Shapiro H."/>
            <person name="Aerts A."/>
            <person name="Otillar R.P."/>
            <person name="Terry A.Y."/>
            <person name="Boore J.L."/>
            <person name="Simakov O."/>
            <person name="Marletaz F."/>
            <person name="Cho S.-J."/>
            <person name="Edsinger-Gonzales E."/>
            <person name="Havlak P."/>
            <person name="Kuo D.-H."/>
            <person name="Larsson T."/>
            <person name="Lv J."/>
            <person name="Arendt D."/>
            <person name="Savage R."/>
            <person name="Osoegawa K."/>
            <person name="de Jong P."/>
            <person name="Lindberg D.R."/>
            <person name="Seaver E.C."/>
            <person name="Weisblat D.A."/>
            <person name="Putnam N.H."/>
            <person name="Grigoriev I.V."/>
            <person name="Rokhsar D.S."/>
        </authorList>
    </citation>
    <scope>NUCLEOTIDE SEQUENCE</scope>
</reference>
<dbReference type="EMBL" id="KB097487">
    <property type="protein sequence ID" value="ESN96908.1"/>
    <property type="molecule type" value="Genomic_DNA"/>
</dbReference>
<name>T1FDL8_HELRO</name>
<dbReference type="GeneID" id="20206917"/>
<protein>
    <submittedName>
        <fullName evidence="1 2">Uncharacterized protein</fullName>
    </submittedName>
</protein>
<reference evidence="1 3" key="2">
    <citation type="journal article" date="2013" name="Nature">
        <title>Insights into bilaterian evolution from three spiralian genomes.</title>
        <authorList>
            <person name="Simakov O."/>
            <person name="Marletaz F."/>
            <person name="Cho S.J."/>
            <person name="Edsinger-Gonzales E."/>
            <person name="Havlak P."/>
            <person name="Hellsten U."/>
            <person name="Kuo D.H."/>
            <person name="Larsson T."/>
            <person name="Lv J."/>
            <person name="Arendt D."/>
            <person name="Savage R."/>
            <person name="Osoegawa K."/>
            <person name="de Jong P."/>
            <person name="Grimwood J."/>
            <person name="Chapman J.A."/>
            <person name="Shapiro H."/>
            <person name="Aerts A."/>
            <person name="Otillar R.P."/>
            <person name="Terry A.Y."/>
            <person name="Boore J.L."/>
            <person name="Grigoriev I.V."/>
            <person name="Lindberg D.R."/>
            <person name="Seaver E.C."/>
            <person name="Weisblat D.A."/>
            <person name="Putnam N.H."/>
            <person name="Rokhsar D.S."/>
        </authorList>
    </citation>
    <scope>NUCLEOTIDE SEQUENCE</scope>
</reference>
<dbReference type="CTD" id="20206917"/>
<gene>
    <name evidence="2" type="primary">20206917</name>
    <name evidence="1" type="ORF">HELRODRAFT_178708</name>
</gene>